<dbReference type="GO" id="GO:0004386">
    <property type="term" value="F:helicase activity"/>
    <property type="evidence" value="ECO:0007669"/>
    <property type="project" value="UniProtKB-KW"/>
</dbReference>
<dbReference type="Proteomes" id="UP000623467">
    <property type="component" value="Unassembled WGS sequence"/>
</dbReference>
<sequence length="408" mass="46136">MVELLEPMYSGIRADHLLFGSKSLGHETINFMIKETFLVRVFRCLCLLAYNFRRDSLQEFVWQSITSLHRDANRRFTSMCSRYVNARTWGGLVVVVRDSAGGSAHDEMVQVLHISRPRPIAVNGVRQIIYEKFVDIPPTTRRPYGSRTPWVSSSPRCSRTAQAANPVPALQAETTEAADAPDNNDGAEADERLPEPEDAPIDLPSIAEPAPRSEKELDAAAKIRKIILWALHRVKERKRASGKSALMPGLLELFAECRVQALAMDRAHRLYRVYFLGPLPHLLLCLDIAHTRAQKKTKEIQSELRSAEHKALETLDEQLTDVRRILKQVINIQKALKPAAEIHARRDLIGLKELAKQAVTLLKTLPFGTPPGFVEHLNIAYKGILQPWRTVTRRVVPKPTLNTDEEMY</sequence>
<feature type="compositionally biased region" description="Polar residues" evidence="1">
    <location>
        <begin position="149"/>
        <end position="163"/>
    </location>
</feature>
<dbReference type="EMBL" id="JACAZH010000005">
    <property type="protein sequence ID" value="KAF7367490.1"/>
    <property type="molecule type" value="Genomic_DNA"/>
</dbReference>
<keyword evidence="3" id="KW-1185">Reference proteome</keyword>
<keyword evidence="2" id="KW-0378">Hydrolase</keyword>
<gene>
    <name evidence="2" type="ORF">MSAN_00811900</name>
</gene>
<keyword evidence="2" id="KW-0347">Helicase</keyword>
<name>A0A8H6Z188_9AGAR</name>
<feature type="region of interest" description="Disordered" evidence="1">
    <location>
        <begin position="144"/>
        <end position="213"/>
    </location>
</feature>
<dbReference type="OrthoDB" id="3156807at2759"/>
<protein>
    <submittedName>
        <fullName evidence="2">UvrD-like helicase ATP-binding domain-containing protein</fullName>
    </submittedName>
</protein>
<evidence type="ECO:0000313" key="2">
    <source>
        <dbReference type="EMBL" id="KAF7367490.1"/>
    </source>
</evidence>
<accession>A0A8H6Z188</accession>
<keyword evidence="2" id="KW-0067">ATP-binding</keyword>
<comment type="caution">
    <text evidence="2">The sequence shown here is derived from an EMBL/GenBank/DDBJ whole genome shotgun (WGS) entry which is preliminary data.</text>
</comment>
<proteinExistence type="predicted"/>
<reference evidence="2" key="1">
    <citation type="submission" date="2020-05" db="EMBL/GenBank/DDBJ databases">
        <title>Mycena genomes resolve the evolution of fungal bioluminescence.</title>
        <authorList>
            <person name="Tsai I.J."/>
        </authorList>
    </citation>
    <scope>NUCLEOTIDE SEQUENCE</scope>
    <source>
        <strain evidence="2">160909Yilan</strain>
    </source>
</reference>
<evidence type="ECO:0000313" key="3">
    <source>
        <dbReference type="Proteomes" id="UP000623467"/>
    </source>
</evidence>
<dbReference type="GO" id="GO:0005524">
    <property type="term" value="F:ATP binding"/>
    <property type="evidence" value="ECO:0007669"/>
    <property type="project" value="UniProtKB-KW"/>
</dbReference>
<dbReference type="AlphaFoldDB" id="A0A8H6Z188"/>
<evidence type="ECO:0000256" key="1">
    <source>
        <dbReference type="SAM" id="MobiDB-lite"/>
    </source>
</evidence>
<organism evidence="2 3">
    <name type="scientific">Mycena sanguinolenta</name>
    <dbReference type="NCBI Taxonomy" id="230812"/>
    <lineage>
        <taxon>Eukaryota</taxon>
        <taxon>Fungi</taxon>
        <taxon>Dikarya</taxon>
        <taxon>Basidiomycota</taxon>
        <taxon>Agaricomycotina</taxon>
        <taxon>Agaricomycetes</taxon>
        <taxon>Agaricomycetidae</taxon>
        <taxon>Agaricales</taxon>
        <taxon>Marasmiineae</taxon>
        <taxon>Mycenaceae</taxon>
        <taxon>Mycena</taxon>
    </lineage>
</organism>
<keyword evidence="2" id="KW-0547">Nucleotide-binding</keyword>